<keyword evidence="2" id="KW-0378">Hydrolase</keyword>
<name>A0A975D8Y1_9SPHN</name>
<dbReference type="EMBL" id="CP059319">
    <property type="protein sequence ID" value="QTH24431.1"/>
    <property type="molecule type" value="Genomic_DNA"/>
</dbReference>
<dbReference type="InterPro" id="IPR007569">
    <property type="entry name" value="DUF559"/>
</dbReference>
<feature type="domain" description="DUF559" evidence="1">
    <location>
        <begin position="7"/>
        <end position="110"/>
    </location>
</feature>
<reference evidence="2" key="2">
    <citation type="submission" date="2021-04" db="EMBL/GenBank/DDBJ databases">
        <title>Isolation and genomic analysis of the ibuprofen-degrading bacterium Sphingomonas strain MPO218.</title>
        <authorList>
            <person name="Aulestia M."/>
            <person name="Flores A."/>
            <person name="Mangas E.L."/>
            <person name="Perez-Pulido A.J."/>
            <person name="Santero E."/>
            <person name="Camacho E.M."/>
        </authorList>
    </citation>
    <scope>NUCLEOTIDE SEQUENCE</scope>
    <source>
        <strain evidence="2">MPO218</strain>
    </source>
</reference>
<dbReference type="Proteomes" id="UP000664914">
    <property type="component" value="Chromosome"/>
</dbReference>
<sequence>MDGTEALARSRALRRSATDAERILWRELRNRRLGGFKFRRQVWIGPFIADFACVEAKLVVEADGSQHGENREYDVGRDAYLRNEGYRVIRVWNNEVAGNLPGVLEAIRCALVERVPSPSQACGLGPSLSLGERDA</sequence>
<gene>
    <name evidence="2" type="ORF">HRJ34_01205</name>
</gene>
<dbReference type="AlphaFoldDB" id="A0A975D8Y1"/>
<dbReference type="CDD" id="cd01038">
    <property type="entry name" value="Endonuclease_DUF559"/>
    <property type="match status" value="1"/>
</dbReference>
<evidence type="ECO:0000313" key="2">
    <source>
        <dbReference type="EMBL" id="QTH24431.1"/>
    </source>
</evidence>
<accession>A0A975D8Y1</accession>
<dbReference type="PANTHER" id="PTHR38590:SF1">
    <property type="entry name" value="BLL0828 PROTEIN"/>
    <property type="match status" value="1"/>
</dbReference>
<dbReference type="GO" id="GO:0004519">
    <property type="term" value="F:endonuclease activity"/>
    <property type="evidence" value="ECO:0007669"/>
    <property type="project" value="UniProtKB-KW"/>
</dbReference>
<proteinExistence type="predicted"/>
<reference evidence="2" key="1">
    <citation type="submission" date="2020-07" db="EMBL/GenBank/DDBJ databases">
        <authorList>
            <person name="Camacho E."/>
        </authorList>
    </citation>
    <scope>NUCLEOTIDE SEQUENCE</scope>
    <source>
        <strain evidence="2">MPO218</strain>
    </source>
</reference>
<dbReference type="SUPFAM" id="SSF52980">
    <property type="entry name" value="Restriction endonuclease-like"/>
    <property type="match status" value="1"/>
</dbReference>
<evidence type="ECO:0000259" key="1">
    <source>
        <dbReference type="Pfam" id="PF04480"/>
    </source>
</evidence>
<evidence type="ECO:0000313" key="3">
    <source>
        <dbReference type="Proteomes" id="UP000664914"/>
    </source>
</evidence>
<dbReference type="Pfam" id="PF04480">
    <property type="entry name" value="DUF559"/>
    <property type="match status" value="1"/>
</dbReference>
<dbReference type="Gene3D" id="3.40.960.10">
    <property type="entry name" value="VSR Endonuclease"/>
    <property type="match status" value="1"/>
</dbReference>
<protein>
    <submittedName>
        <fullName evidence="2">Endonuclease domain-containing protein</fullName>
    </submittedName>
</protein>
<dbReference type="InterPro" id="IPR011335">
    <property type="entry name" value="Restrct_endonuc-II-like"/>
</dbReference>
<keyword evidence="2" id="KW-0255">Endonuclease</keyword>
<organism evidence="2 3">
    <name type="scientific">Rhizorhabdus wittichii</name>
    <dbReference type="NCBI Taxonomy" id="160791"/>
    <lineage>
        <taxon>Bacteria</taxon>
        <taxon>Pseudomonadati</taxon>
        <taxon>Pseudomonadota</taxon>
        <taxon>Alphaproteobacteria</taxon>
        <taxon>Sphingomonadales</taxon>
        <taxon>Sphingomonadaceae</taxon>
        <taxon>Rhizorhabdus</taxon>
    </lineage>
</organism>
<dbReference type="PANTHER" id="PTHR38590">
    <property type="entry name" value="BLL0828 PROTEIN"/>
    <property type="match status" value="1"/>
</dbReference>
<keyword evidence="2" id="KW-0540">Nuclease</keyword>
<dbReference type="InterPro" id="IPR047216">
    <property type="entry name" value="Endonuclease_DUF559_bact"/>
</dbReference>